<feature type="transmembrane region" description="Helical" evidence="8">
    <location>
        <begin position="727"/>
        <end position="754"/>
    </location>
</feature>
<dbReference type="InterPro" id="IPR036770">
    <property type="entry name" value="Ankyrin_rpt-contain_sf"/>
</dbReference>
<keyword evidence="8" id="KW-0472">Membrane</keyword>
<feature type="transmembrane region" description="Helical" evidence="8">
    <location>
        <begin position="627"/>
        <end position="645"/>
    </location>
</feature>
<evidence type="ECO:0000256" key="1">
    <source>
        <dbReference type="ARBA" id="ARBA00022448"/>
    </source>
</evidence>
<evidence type="ECO:0000256" key="6">
    <source>
        <dbReference type="ARBA" id="ARBA00023303"/>
    </source>
</evidence>
<evidence type="ECO:0000313" key="9">
    <source>
        <dbReference type="EMBL" id="KAL1518096.1"/>
    </source>
</evidence>
<name>A0ABD1FIU9_HYPHA</name>
<keyword evidence="2" id="KW-0716">Sensory transduction</keyword>
<feature type="transmembrane region" description="Helical" evidence="8">
    <location>
        <begin position="603"/>
        <end position="620"/>
    </location>
</feature>
<dbReference type="PANTHER" id="PTHR47143:SF4">
    <property type="entry name" value="TRANSIENT RECEPTOR POTENTIAL CATION CHANNEL PROTEIN PAINLESS"/>
    <property type="match status" value="1"/>
</dbReference>
<sequence>MSDNEQLVELITQPDSPSTDKTSISSVNLLDHLVNNPDSLNLSSIPDEDFKCHQPQNILTQACQNPLIPVKGFKKLFEHAMTRWQLQDFAEDCWYYWVPLHFAAFYVDIEKLHVMMDTLDEQMLNNALTMFSENALHVLLEYGRGDSFNVQLSNGWESRVYHVVGKEKPRIVQCARLLIQGGIDVNHNNIWNETPLMIAIKYRLLEVVRLLVLRQDIDLDTCKNEQGKSARDLLSENNICQDIVRLDTFASPSPSKTLFTFLKGKDEALFLRYNNENIKQYVNETDKSCTMLQLCLIKGFTDFNGNIFHEKEDPLKAPLLKHFCSNGFGRSIDHLLSNEADIFIKSNVFGHLNVFQMAVKLGYFPFVAMLLEHRHSKIAPHHIFQALGTVTTKNFHTLKHVILLLTTKLEMYQAIHCFNGNRTVLDNLLDVYVTFNGTNDKYKSNICQILRLGASLTGELKGNQGEKKLKEISRETLKAHLDECVNRDNSVCYDTLIKDNEFGYSETELLHELSHDTKKKELLNHPALIYLVHVKWLKCKKFFYFNLFVYSFFIIFLALYMIGLQMRQNHVLIKLVFLSLLLIQILKEMVQLFLFFPRYFFNLSNYLEVLALSCCCVNIFRKNEETMVIAILLSSSSYLMMLGQLPQFTKYMIIFSSTKYFLEYAAFYFIQFASFSLCFFILLPPSPHEASSLLEVLGAILVKLFEALLFFIGQYDGDITTIPQFPIFGRIVVAMFIFCMTIILNNLLVGLIVTDMDVIQKNGKLQRQIKMIRYIKRIELFLAQGDKFYCLKWIKKGFDTEFFEPGQRKMVQDIQEFAEVLEEEDRIQLKMIYESRTAPKNVLSNLYEHINKEIYGDQKKVKENRDILVKLAKLEEHLNNKARMRR</sequence>
<evidence type="ECO:0000313" key="10">
    <source>
        <dbReference type="Proteomes" id="UP001566132"/>
    </source>
</evidence>
<feature type="region of interest" description="Disordered" evidence="7">
    <location>
        <begin position="1"/>
        <end position="21"/>
    </location>
</feature>
<dbReference type="AlphaFoldDB" id="A0ABD1FIU9"/>
<reference evidence="9 10" key="1">
    <citation type="submission" date="2024-05" db="EMBL/GenBank/DDBJ databases">
        <title>Genetic variation in Jamaican populations of the coffee berry borer (Hypothenemus hampei).</title>
        <authorList>
            <person name="Errbii M."/>
            <person name="Myrie A."/>
        </authorList>
    </citation>
    <scope>NUCLEOTIDE SEQUENCE [LARGE SCALE GENOMIC DNA]</scope>
    <source>
        <strain evidence="9">JA-Hopewell-2020-01-JO</strain>
        <tissue evidence="9">Whole body</tissue>
    </source>
</reference>
<dbReference type="Proteomes" id="UP001566132">
    <property type="component" value="Unassembled WGS sequence"/>
</dbReference>
<keyword evidence="3" id="KW-0677">Repeat</keyword>
<evidence type="ECO:0000256" key="4">
    <source>
        <dbReference type="ARBA" id="ARBA00023043"/>
    </source>
</evidence>
<protein>
    <recommendedName>
        <fullName evidence="11">Ion transport domain-containing protein</fullName>
    </recommendedName>
</protein>
<keyword evidence="10" id="KW-1185">Reference proteome</keyword>
<dbReference type="SUPFAM" id="SSF48403">
    <property type="entry name" value="Ankyrin repeat"/>
    <property type="match status" value="1"/>
</dbReference>
<comment type="caution">
    <text evidence="9">The sequence shown here is derived from an EMBL/GenBank/DDBJ whole genome shotgun (WGS) entry which is preliminary data.</text>
</comment>
<evidence type="ECO:0000256" key="5">
    <source>
        <dbReference type="ARBA" id="ARBA00023065"/>
    </source>
</evidence>
<dbReference type="EMBL" id="JBDJPC010000001">
    <property type="protein sequence ID" value="KAL1518096.1"/>
    <property type="molecule type" value="Genomic_DNA"/>
</dbReference>
<dbReference type="InterPro" id="IPR052076">
    <property type="entry name" value="TRP_cation_channel"/>
</dbReference>
<organism evidence="9 10">
    <name type="scientific">Hypothenemus hampei</name>
    <name type="common">Coffee berry borer</name>
    <dbReference type="NCBI Taxonomy" id="57062"/>
    <lineage>
        <taxon>Eukaryota</taxon>
        <taxon>Metazoa</taxon>
        <taxon>Ecdysozoa</taxon>
        <taxon>Arthropoda</taxon>
        <taxon>Hexapoda</taxon>
        <taxon>Insecta</taxon>
        <taxon>Pterygota</taxon>
        <taxon>Neoptera</taxon>
        <taxon>Endopterygota</taxon>
        <taxon>Coleoptera</taxon>
        <taxon>Polyphaga</taxon>
        <taxon>Cucujiformia</taxon>
        <taxon>Curculionidae</taxon>
        <taxon>Scolytinae</taxon>
        <taxon>Hypothenemus</taxon>
    </lineage>
</organism>
<feature type="transmembrane region" description="Helical" evidence="8">
    <location>
        <begin position="575"/>
        <end position="597"/>
    </location>
</feature>
<evidence type="ECO:0000256" key="3">
    <source>
        <dbReference type="ARBA" id="ARBA00022737"/>
    </source>
</evidence>
<dbReference type="PANTHER" id="PTHR47143">
    <property type="entry name" value="TRANSIENT RECEPTOR POTENTIAL CATION CHANNEL PROTEIN PAINLESS"/>
    <property type="match status" value="1"/>
</dbReference>
<feature type="transmembrane region" description="Helical" evidence="8">
    <location>
        <begin position="696"/>
        <end position="715"/>
    </location>
</feature>
<keyword evidence="1" id="KW-0813">Transport</keyword>
<dbReference type="Gene3D" id="1.25.40.20">
    <property type="entry name" value="Ankyrin repeat-containing domain"/>
    <property type="match status" value="1"/>
</dbReference>
<gene>
    <name evidence="9" type="ORF">ABEB36_001771</name>
</gene>
<proteinExistence type="predicted"/>
<dbReference type="GO" id="GO:0034220">
    <property type="term" value="P:monoatomic ion transmembrane transport"/>
    <property type="evidence" value="ECO:0007669"/>
    <property type="project" value="UniProtKB-KW"/>
</dbReference>
<keyword evidence="6" id="KW-0407">Ion channel</keyword>
<keyword evidence="4" id="KW-0040">ANK repeat</keyword>
<keyword evidence="8" id="KW-0812">Transmembrane</keyword>
<evidence type="ECO:0000256" key="2">
    <source>
        <dbReference type="ARBA" id="ARBA00022606"/>
    </source>
</evidence>
<accession>A0ABD1FIU9</accession>
<feature type="transmembrane region" description="Helical" evidence="8">
    <location>
        <begin position="542"/>
        <end position="563"/>
    </location>
</feature>
<dbReference type="Pfam" id="PF13857">
    <property type="entry name" value="Ank_5"/>
    <property type="match status" value="1"/>
</dbReference>
<feature type="transmembrane region" description="Helical" evidence="8">
    <location>
        <begin position="665"/>
        <end position="684"/>
    </location>
</feature>
<evidence type="ECO:0008006" key="11">
    <source>
        <dbReference type="Google" id="ProtNLM"/>
    </source>
</evidence>
<keyword evidence="8" id="KW-1133">Transmembrane helix</keyword>
<evidence type="ECO:0000256" key="7">
    <source>
        <dbReference type="SAM" id="MobiDB-lite"/>
    </source>
</evidence>
<evidence type="ECO:0000256" key="8">
    <source>
        <dbReference type="SAM" id="Phobius"/>
    </source>
</evidence>
<keyword evidence="5" id="KW-0406">Ion transport</keyword>
<dbReference type="InterPro" id="IPR002110">
    <property type="entry name" value="Ankyrin_rpt"/>
</dbReference>